<dbReference type="InParanoid" id="E9HCV2"/>
<feature type="compositionally biased region" description="Acidic residues" evidence="8">
    <location>
        <begin position="268"/>
        <end position="286"/>
    </location>
</feature>
<dbReference type="FunFam" id="3.40.50.300:FF:000616">
    <property type="entry name" value="GPN-loop GTPase 3"/>
    <property type="match status" value="1"/>
</dbReference>
<keyword evidence="5 7" id="KW-0378">Hydrolase</keyword>
<evidence type="ECO:0000256" key="2">
    <source>
        <dbReference type="ARBA" id="ARBA00005290"/>
    </source>
</evidence>
<evidence type="ECO:0000313" key="10">
    <source>
        <dbReference type="Proteomes" id="UP000000305"/>
    </source>
</evidence>
<gene>
    <name evidence="9" type="ORF">DAPPUDRAFT_309440</name>
</gene>
<dbReference type="STRING" id="6669.E9HCV2"/>
<organism evidence="9 10">
    <name type="scientific">Daphnia pulex</name>
    <name type="common">Water flea</name>
    <dbReference type="NCBI Taxonomy" id="6669"/>
    <lineage>
        <taxon>Eukaryota</taxon>
        <taxon>Metazoa</taxon>
        <taxon>Ecdysozoa</taxon>
        <taxon>Arthropoda</taxon>
        <taxon>Crustacea</taxon>
        <taxon>Branchiopoda</taxon>
        <taxon>Diplostraca</taxon>
        <taxon>Cladocera</taxon>
        <taxon>Anomopoda</taxon>
        <taxon>Daphniidae</taxon>
        <taxon>Daphnia</taxon>
    </lineage>
</organism>
<dbReference type="GO" id="GO:0003924">
    <property type="term" value="F:GTPase activity"/>
    <property type="evidence" value="ECO:0000318"/>
    <property type="project" value="GO_Central"/>
</dbReference>
<evidence type="ECO:0000256" key="4">
    <source>
        <dbReference type="ARBA" id="ARBA00022741"/>
    </source>
</evidence>
<dbReference type="SUPFAM" id="SSF52540">
    <property type="entry name" value="P-loop containing nucleoside triphosphate hydrolases"/>
    <property type="match status" value="1"/>
</dbReference>
<keyword evidence="10" id="KW-1185">Reference proteome</keyword>
<protein>
    <recommendedName>
        <fullName evidence="3 7">GPN-loop GTPase 3</fullName>
    </recommendedName>
</protein>
<dbReference type="eggNOG" id="KOG1534">
    <property type="taxonomic scope" value="Eukaryota"/>
</dbReference>
<feature type="region of interest" description="Disordered" evidence="8">
    <location>
        <begin position="264"/>
        <end position="286"/>
    </location>
</feature>
<dbReference type="PANTHER" id="PTHR21231:SF7">
    <property type="entry name" value="GPN-LOOP GTPASE 3"/>
    <property type="match status" value="1"/>
</dbReference>
<name>E9HCV2_DAPPU</name>
<dbReference type="Pfam" id="PF03029">
    <property type="entry name" value="ATP_bind_1"/>
    <property type="match status" value="1"/>
</dbReference>
<accession>E9HCV2</accession>
<reference evidence="9 10" key="1">
    <citation type="journal article" date="2011" name="Science">
        <title>The ecoresponsive genome of Daphnia pulex.</title>
        <authorList>
            <person name="Colbourne J.K."/>
            <person name="Pfrender M.E."/>
            <person name="Gilbert D."/>
            <person name="Thomas W.K."/>
            <person name="Tucker A."/>
            <person name="Oakley T.H."/>
            <person name="Tokishita S."/>
            <person name="Aerts A."/>
            <person name="Arnold G.J."/>
            <person name="Basu M.K."/>
            <person name="Bauer D.J."/>
            <person name="Caceres C.E."/>
            <person name="Carmel L."/>
            <person name="Casola C."/>
            <person name="Choi J.H."/>
            <person name="Detter J.C."/>
            <person name="Dong Q."/>
            <person name="Dusheyko S."/>
            <person name="Eads B.D."/>
            <person name="Frohlich T."/>
            <person name="Geiler-Samerotte K.A."/>
            <person name="Gerlach D."/>
            <person name="Hatcher P."/>
            <person name="Jogdeo S."/>
            <person name="Krijgsveld J."/>
            <person name="Kriventseva E.V."/>
            <person name="Kultz D."/>
            <person name="Laforsch C."/>
            <person name="Lindquist E."/>
            <person name="Lopez J."/>
            <person name="Manak J.R."/>
            <person name="Muller J."/>
            <person name="Pangilinan J."/>
            <person name="Patwardhan R.P."/>
            <person name="Pitluck S."/>
            <person name="Pritham E.J."/>
            <person name="Rechtsteiner A."/>
            <person name="Rho M."/>
            <person name="Rogozin I.B."/>
            <person name="Sakarya O."/>
            <person name="Salamov A."/>
            <person name="Schaack S."/>
            <person name="Shapiro H."/>
            <person name="Shiga Y."/>
            <person name="Skalitzky C."/>
            <person name="Smith Z."/>
            <person name="Souvorov A."/>
            <person name="Sung W."/>
            <person name="Tang Z."/>
            <person name="Tsuchiya D."/>
            <person name="Tu H."/>
            <person name="Vos H."/>
            <person name="Wang M."/>
            <person name="Wolf Y.I."/>
            <person name="Yamagata H."/>
            <person name="Yamada T."/>
            <person name="Ye Y."/>
            <person name="Shaw J.R."/>
            <person name="Andrews J."/>
            <person name="Crease T.J."/>
            <person name="Tang H."/>
            <person name="Lucas S.M."/>
            <person name="Robertson H.M."/>
            <person name="Bork P."/>
            <person name="Koonin E.V."/>
            <person name="Zdobnov E.M."/>
            <person name="Grigoriev I.V."/>
            <person name="Lynch M."/>
            <person name="Boore J.L."/>
        </authorList>
    </citation>
    <scope>NUCLEOTIDE SEQUENCE [LARGE SCALE GENOMIC DNA]</scope>
</reference>
<dbReference type="HOGENOM" id="CLU_037460_0_0_1"/>
<dbReference type="PANTHER" id="PTHR21231">
    <property type="entry name" value="XPA-BINDING PROTEIN 1-RELATED"/>
    <property type="match status" value="1"/>
</dbReference>
<dbReference type="Proteomes" id="UP000000305">
    <property type="component" value="Unassembled WGS sequence"/>
</dbReference>
<dbReference type="AlphaFoldDB" id="E9HCV2"/>
<comment type="function">
    <text evidence="1">Small GTPase required for proper localization of RNA polymerase II (RNAPII). May act at an RNAP assembly step prior to nuclear import.</text>
</comment>
<comment type="similarity">
    <text evidence="2 7">Belongs to the GPN-loop GTPase family.</text>
</comment>
<evidence type="ECO:0000256" key="1">
    <source>
        <dbReference type="ARBA" id="ARBA00002411"/>
    </source>
</evidence>
<dbReference type="KEGG" id="dpx:DAPPUDRAFT_309440"/>
<dbReference type="OMA" id="LYTHMTV"/>
<dbReference type="GO" id="GO:0005525">
    <property type="term" value="F:GTP binding"/>
    <property type="evidence" value="ECO:0007669"/>
    <property type="project" value="UniProtKB-KW"/>
</dbReference>
<evidence type="ECO:0000256" key="6">
    <source>
        <dbReference type="ARBA" id="ARBA00023134"/>
    </source>
</evidence>
<dbReference type="FunCoup" id="E9HCV2">
    <property type="interactions" value="2023"/>
</dbReference>
<proteinExistence type="inferred from homology"/>
<dbReference type="CDD" id="cd17872">
    <property type="entry name" value="GPN3"/>
    <property type="match status" value="1"/>
</dbReference>
<comment type="function">
    <text evidence="7">Small GTPase required for proper nuclear import of RNA polymerase II and III (RNAPII and RNAPIII). May act at an RNAP assembly step prior to nuclear import.</text>
</comment>
<dbReference type="InterPro" id="IPR027417">
    <property type="entry name" value="P-loop_NTPase"/>
</dbReference>
<dbReference type="Gene3D" id="3.40.50.300">
    <property type="entry name" value="P-loop containing nucleotide triphosphate hydrolases"/>
    <property type="match status" value="1"/>
</dbReference>
<keyword evidence="6 7" id="KW-0342">GTP-binding</keyword>
<evidence type="ECO:0000256" key="5">
    <source>
        <dbReference type="ARBA" id="ARBA00022801"/>
    </source>
</evidence>
<dbReference type="InterPro" id="IPR030228">
    <property type="entry name" value="Gpn3"/>
</dbReference>
<evidence type="ECO:0000256" key="8">
    <source>
        <dbReference type="SAM" id="MobiDB-lite"/>
    </source>
</evidence>
<dbReference type="InterPro" id="IPR004130">
    <property type="entry name" value="Gpn"/>
</dbReference>
<evidence type="ECO:0000313" key="9">
    <source>
        <dbReference type="EMBL" id="EFX70457.1"/>
    </source>
</evidence>
<sequence length="286" mass="32724">MRYAQIVIGPAGSGKSTYCTEMQRHAETSRRNIHIVNLDPAAESFEYKPSIDIRDLIHVDDAMEDEEMHFGPNGALVFCMEFLLENLPWLENQLGEDDDDYFIFDCPGQIELYTHLNVMKKLLEALELWNFRLCAVFILDSHFMINASSFISASMAALSAMTTLEVTFISILSKIDLLSKKSKKQLERFLEPDVKDICANDTAVVNSKWNQKHQMLTEMIGRVLEDYSLIKFAPLNITDEDNLANILFMVDNCMQFGEDRDIKMAEFDAPDEEDEDNDDGYEEGRG</sequence>
<dbReference type="EMBL" id="GL732621">
    <property type="protein sequence ID" value="EFX70457.1"/>
    <property type="molecule type" value="Genomic_DNA"/>
</dbReference>
<keyword evidence="4 7" id="KW-0547">Nucleotide-binding</keyword>
<evidence type="ECO:0000256" key="7">
    <source>
        <dbReference type="RuleBase" id="RU365059"/>
    </source>
</evidence>
<evidence type="ECO:0000256" key="3">
    <source>
        <dbReference type="ARBA" id="ARBA00014587"/>
    </source>
</evidence>
<comment type="subunit">
    <text evidence="7">Binds to RNA polymerase II (RNAPII).</text>
</comment>
<dbReference type="OrthoDB" id="5839at2759"/>
<dbReference type="PhylomeDB" id="E9HCV2"/>